<evidence type="ECO:0000313" key="3">
    <source>
        <dbReference type="EMBL" id="TWH76968.1"/>
    </source>
</evidence>
<feature type="domain" description="Integrase catalytic" evidence="2">
    <location>
        <begin position="126"/>
        <end position="255"/>
    </location>
</feature>
<comment type="similarity">
    <text evidence="1">Belongs to the transposase IS21/IS408/IS1162 family.</text>
</comment>
<dbReference type="InterPro" id="IPR012337">
    <property type="entry name" value="RNaseH-like_sf"/>
</dbReference>
<reference evidence="3 4" key="1">
    <citation type="journal article" date="2015" name="Stand. Genomic Sci.">
        <title>Genomic Encyclopedia of Bacterial and Archaeal Type Strains, Phase III: the genomes of soil and plant-associated and newly described type strains.</title>
        <authorList>
            <person name="Whitman W.B."/>
            <person name="Woyke T."/>
            <person name="Klenk H.P."/>
            <person name="Zhou Y."/>
            <person name="Lilburn T.G."/>
            <person name="Beck B.J."/>
            <person name="De Vos P."/>
            <person name="Vandamme P."/>
            <person name="Eisen J.A."/>
            <person name="Garrity G."/>
            <person name="Hugenholtz P."/>
            <person name="Kyrpides N.C."/>
        </authorList>
    </citation>
    <scope>NUCLEOTIDE SEQUENCE [LARGE SCALE GENOMIC DNA]</scope>
    <source>
        <strain evidence="3 4">CGMCC 1.10115</strain>
    </source>
</reference>
<dbReference type="NCBIfam" id="NF033546">
    <property type="entry name" value="transpos_IS21"/>
    <property type="match status" value="1"/>
</dbReference>
<dbReference type="GeneID" id="65406714"/>
<dbReference type="PANTHER" id="PTHR35004">
    <property type="entry name" value="TRANSPOSASE RV3428C-RELATED"/>
    <property type="match status" value="1"/>
</dbReference>
<dbReference type="PROSITE" id="PS50994">
    <property type="entry name" value="INTEGRASE"/>
    <property type="match status" value="1"/>
</dbReference>
<dbReference type="RefSeq" id="WP_144547012.1">
    <property type="nucleotide sequence ID" value="NZ_CBCSDC010000062.1"/>
</dbReference>
<name>A0A562J193_9BACI</name>
<comment type="caution">
    <text evidence="3">The sequence shown here is derived from an EMBL/GenBank/DDBJ whole genome shotgun (WGS) entry which is preliminary data.</text>
</comment>
<sequence length="502" mass="58491">MLAVAEINYIRHEVNFKGCGYSSVAKKMGRDPRTVKKYAEMEDFNEKPKKKLTRTAPVIGPVKAILDEWIKEDLKKKKKFRRTAKRMWELLKEHHGFIGSDRTVRDYVSTRKKDFLNEVNDAALPLEAIPGTAQVDFGEAPFVYGGEEIVLPYLVLSFPFSNAFYFQVFPSQNRECFLEGMKRVFHHMGGVPKTIRFDNLSPAVKKILPNGERQLTDEFQNFVLHYGFECEFCNPNSGNEKGHVEAMVKYIRNNFLLPGLHVIELDELNKKLWGKAEKDRKRKHYQKKWKIEELFEEDKDAFLLLPAKEYECVRYETLKADKYGYIKLDLNLYSTSPRYALSKVLVKISYNRVDILNDDHQLVVSHSRLYGQYRKSMKWQPYLNLMAKRPTALKYTSFYDQLPEEWKNYFGSCTVTEKPEALKLLSIILKDHDFSVITKALVIASEYGHPSVDAIKQVFYQLINGRGIRSELSSKRSLPQLPVATRGLDHYDQLQKEVQHNE</sequence>
<organism evidence="3 4">
    <name type="scientific">Cytobacillus oceanisediminis</name>
    <dbReference type="NCBI Taxonomy" id="665099"/>
    <lineage>
        <taxon>Bacteria</taxon>
        <taxon>Bacillati</taxon>
        <taxon>Bacillota</taxon>
        <taxon>Bacilli</taxon>
        <taxon>Bacillales</taxon>
        <taxon>Bacillaceae</taxon>
        <taxon>Cytobacillus</taxon>
    </lineage>
</organism>
<dbReference type="InterPro" id="IPR054353">
    <property type="entry name" value="IstA-like_C"/>
</dbReference>
<dbReference type="InterPro" id="IPR001584">
    <property type="entry name" value="Integrase_cat-core"/>
</dbReference>
<dbReference type="Gene3D" id="3.30.420.10">
    <property type="entry name" value="Ribonuclease H-like superfamily/Ribonuclease H"/>
    <property type="match status" value="1"/>
</dbReference>
<gene>
    <name evidence="3" type="ORF">IQ19_05675</name>
</gene>
<keyword evidence="4" id="KW-1185">Reference proteome</keyword>
<dbReference type="GO" id="GO:0015074">
    <property type="term" value="P:DNA integration"/>
    <property type="evidence" value="ECO:0007669"/>
    <property type="project" value="InterPro"/>
</dbReference>
<dbReference type="OrthoDB" id="92877at2"/>
<evidence type="ECO:0000259" key="2">
    <source>
        <dbReference type="PROSITE" id="PS50994"/>
    </source>
</evidence>
<proteinExistence type="inferred from homology"/>
<evidence type="ECO:0000313" key="4">
    <source>
        <dbReference type="Proteomes" id="UP000318667"/>
    </source>
</evidence>
<protein>
    <submittedName>
        <fullName evidence="3">Transposase</fullName>
    </submittedName>
</protein>
<dbReference type="AlphaFoldDB" id="A0A562J193"/>
<dbReference type="Proteomes" id="UP000318667">
    <property type="component" value="Unassembled WGS sequence"/>
</dbReference>
<dbReference type="GO" id="GO:0003676">
    <property type="term" value="F:nucleic acid binding"/>
    <property type="evidence" value="ECO:0007669"/>
    <property type="project" value="InterPro"/>
</dbReference>
<accession>A0A562J193</accession>
<evidence type="ECO:0000256" key="1">
    <source>
        <dbReference type="ARBA" id="ARBA00009277"/>
    </source>
</evidence>
<dbReference type="InterPro" id="IPR036397">
    <property type="entry name" value="RNaseH_sf"/>
</dbReference>
<dbReference type="Pfam" id="PF22483">
    <property type="entry name" value="Mu-transpos_C_2"/>
    <property type="match status" value="1"/>
</dbReference>
<dbReference type="PANTHER" id="PTHR35004:SF8">
    <property type="entry name" value="TRANSPOSASE RV3428C-RELATED"/>
    <property type="match status" value="1"/>
</dbReference>
<dbReference type="EMBL" id="VLKI01000045">
    <property type="protein sequence ID" value="TWH76968.1"/>
    <property type="molecule type" value="Genomic_DNA"/>
</dbReference>
<dbReference type="SUPFAM" id="SSF53098">
    <property type="entry name" value="Ribonuclease H-like"/>
    <property type="match status" value="1"/>
</dbReference>